<reference evidence="1 2" key="1">
    <citation type="journal article" date="2008" name="Nature">
        <title>The genome of Laccaria bicolor provides insights into mycorrhizal symbiosis.</title>
        <authorList>
            <person name="Martin F."/>
            <person name="Aerts A."/>
            <person name="Ahren D."/>
            <person name="Brun A."/>
            <person name="Danchin E.G.J."/>
            <person name="Duchaussoy F."/>
            <person name="Gibon J."/>
            <person name="Kohler A."/>
            <person name="Lindquist E."/>
            <person name="Pereda V."/>
            <person name="Salamov A."/>
            <person name="Shapiro H.J."/>
            <person name="Wuyts J."/>
            <person name="Blaudez D."/>
            <person name="Buee M."/>
            <person name="Brokstein P."/>
            <person name="Canbaeck B."/>
            <person name="Cohen D."/>
            <person name="Courty P.E."/>
            <person name="Coutinho P.M."/>
            <person name="Delaruelle C."/>
            <person name="Detter J.C."/>
            <person name="Deveau A."/>
            <person name="DiFazio S."/>
            <person name="Duplessis S."/>
            <person name="Fraissinet-Tachet L."/>
            <person name="Lucic E."/>
            <person name="Frey-Klett P."/>
            <person name="Fourrey C."/>
            <person name="Feussner I."/>
            <person name="Gay G."/>
            <person name="Grimwood J."/>
            <person name="Hoegger P.J."/>
            <person name="Jain P."/>
            <person name="Kilaru S."/>
            <person name="Labbe J."/>
            <person name="Lin Y.C."/>
            <person name="Legue V."/>
            <person name="Le Tacon F."/>
            <person name="Marmeisse R."/>
            <person name="Melayah D."/>
            <person name="Montanini B."/>
            <person name="Muratet M."/>
            <person name="Nehls U."/>
            <person name="Niculita-Hirzel H."/>
            <person name="Oudot-Le Secq M.P."/>
            <person name="Peter M."/>
            <person name="Quesneville H."/>
            <person name="Rajashekar B."/>
            <person name="Reich M."/>
            <person name="Rouhier N."/>
            <person name="Schmutz J."/>
            <person name="Yin T."/>
            <person name="Chalot M."/>
            <person name="Henrissat B."/>
            <person name="Kuees U."/>
            <person name="Lucas S."/>
            <person name="Van de Peer Y."/>
            <person name="Podila G.K."/>
            <person name="Polle A."/>
            <person name="Pukkila P.J."/>
            <person name="Richardson P.M."/>
            <person name="Rouze P."/>
            <person name="Sanders I.R."/>
            <person name="Stajich J.E."/>
            <person name="Tunlid A."/>
            <person name="Tuskan G."/>
            <person name="Grigoriev I.V."/>
        </authorList>
    </citation>
    <scope>NUCLEOTIDE SEQUENCE [LARGE SCALE GENOMIC DNA]</scope>
    <source>
        <strain evidence="2">S238N-H82 / ATCC MYA-4686</strain>
    </source>
</reference>
<protein>
    <submittedName>
        <fullName evidence="1">Predicted protein</fullName>
    </submittedName>
</protein>
<dbReference type="SUPFAM" id="SSF52047">
    <property type="entry name" value="RNI-like"/>
    <property type="match status" value="1"/>
</dbReference>
<dbReference type="Proteomes" id="UP000001194">
    <property type="component" value="Unassembled WGS sequence"/>
</dbReference>
<dbReference type="STRING" id="486041.B0DRF2"/>
<organism evidence="2">
    <name type="scientific">Laccaria bicolor (strain S238N-H82 / ATCC MYA-4686)</name>
    <name type="common">Bicoloured deceiver</name>
    <name type="synonym">Laccaria laccata var. bicolor</name>
    <dbReference type="NCBI Taxonomy" id="486041"/>
    <lineage>
        <taxon>Eukaryota</taxon>
        <taxon>Fungi</taxon>
        <taxon>Dikarya</taxon>
        <taxon>Basidiomycota</taxon>
        <taxon>Agaricomycotina</taxon>
        <taxon>Agaricomycetes</taxon>
        <taxon>Agaricomycetidae</taxon>
        <taxon>Agaricales</taxon>
        <taxon>Agaricineae</taxon>
        <taxon>Hydnangiaceae</taxon>
        <taxon>Laccaria</taxon>
    </lineage>
</organism>
<dbReference type="KEGG" id="lbc:LACBIDRAFT_332053"/>
<accession>B0DRF2</accession>
<dbReference type="InParanoid" id="B0DRF2"/>
<dbReference type="InterPro" id="IPR032675">
    <property type="entry name" value="LRR_dom_sf"/>
</dbReference>
<sequence length="996" mass="112703">MSGLLSLPTELLQEIGAEVSWVGGRQDSPFSPLWPSSHQNGVTSLEEVKIRSFLLPAIGSLVGVRQILWELDSDPEWATLLVLDALASLPVLEDLHLRVLWHLNFPVPFQRLSNLKKLTLNSCCNNRTSVIRTVAGLIGRNQPELTSLIIVDTSYGGHALTLQDFLAETSSVCLKITHLHLNGLLVKFDASALRHLRSLISLTIADMGPESLAQKIWSTLRSEKIHLQELVTDDVQPALVEYLTSFSGLRRLRLIWTSSYRTPLLVSNQLAIRFYEQGLDNHISFLESLQVRSSYEGKWCFGNHCSNVIKRGTRLTLLKLSINSEDIPRGEEEVRDYAESPSPIRENAIWSLLDICATLPILKSLTMRSVLSEHSRGNGANMQGAMRVWIAQNLESYGPITPNHVFHVSTPGSGTEYAVRRDNLVFAFVFFFLRRFGLDLATLQSRGGYVSRCYLLILIDHAPPEAPTTSFSTTTSNLPDTTLGRFRSRKMSSSASLLHRFYTMFKRRGPDLANHSNEWNIPLPPDPMFHIIDTYLATSTIKRRGPDLANHSNEWNIPLPPDLMYHIIDTYLATSTIMALCAAFPVLWSYCHPHTYQHITVYIYEGRLPEKLFIRIQLSQCPPALGNSISLSNLDDFGYAGAEKAHGVLSLVSDLTHDLTSISLHIGVRWDELDKYVKLYVFALLQRSGLRSVTLNKCDIPVNRLRVLNNLQTLDVVLELEIDGEDGYIDLDLGILTDLRQITISIKLTYFFEQTMYENSGTYFSVMPFRWVRYVLASCNKRNTVEKIVLIMSTVGHRFEDLRQCDWLSVDKIFEREGTWMSLKEVLVVNCDVNKNCNYRELRPDQLEYIEAIPTPSLQARGVIKWCRGSQNTRFWAGGSASRWLCYCGGGGGAVEGEIGFSRARTCELVLQFSSVMMNLSEANHSTVILIEVRNFLMHLLCVPEVDGNFNVQRSTPIYLVSLQRPAAEYEHLLDDEIKYLRGAKQGWNRVIRSTR</sequence>
<name>B0DRF2_LACBS</name>
<evidence type="ECO:0000313" key="2">
    <source>
        <dbReference type="Proteomes" id="UP000001194"/>
    </source>
</evidence>
<dbReference type="RefSeq" id="XP_001886572.1">
    <property type="nucleotide sequence ID" value="XM_001886537.1"/>
</dbReference>
<keyword evidence="2" id="KW-1185">Reference proteome</keyword>
<dbReference type="GeneID" id="6082211"/>
<dbReference type="AlphaFoldDB" id="B0DRF2"/>
<dbReference type="EMBL" id="DS547128">
    <property type="protein sequence ID" value="EDR02862.1"/>
    <property type="molecule type" value="Genomic_DNA"/>
</dbReference>
<evidence type="ECO:0000313" key="1">
    <source>
        <dbReference type="EMBL" id="EDR02862.1"/>
    </source>
</evidence>
<dbReference type="HOGENOM" id="CLU_300536_0_0_1"/>
<proteinExistence type="predicted"/>
<gene>
    <name evidence="1" type="ORF">LACBIDRAFT_332053</name>
</gene>
<dbReference type="OrthoDB" id="2864393at2759"/>
<dbReference type="Gene3D" id="3.80.10.10">
    <property type="entry name" value="Ribonuclease Inhibitor"/>
    <property type="match status" value="1"/>
</dbReference>